<evidence type="ECO:0000313" key="2">
    <source>
        <dbReference type="EMBL" id="MFF3338203.1"/>
    </source>
</evidence>
<name>A0ABW6R9M4_9ACTN</name>
<keyword evidence="3" id="KW-1185">Reference proteome</keyword>
<evidence type="ECO:0000313" key="3">
    <source>
        <dbReference type="Proteomes" id="UP001601976"/>
    </source>
</evidence>
<dbReference type="EMBL" id="JBIAPK010000001">
    <property type="protein sequence ID" value="MFF3338203.1"/>
    <property type="molecule type" value="Genomic_DNA"/>
</dbReference>
<evidence type="ECO:0008006" key="4">
    <source>
        <dbReference type="Google" id="ProtNLM"/>
    </source>
</evidence>
<protein>
    <recommendedName>
        <fullName evidence="4">Secreted protein</fullName>
    </recommendedName>
</protein>
<gene>
    <name evidence="2" type="ORF">ACFYWW_05610</name>
</gene>
<organism evidence="2 3">
    <name type="scientific">Streptomyces flavidovirens</name>
    <dbReference type="NCBI Taxonomy" id="67298"/>
    <lineage>
        <taxon>Bacteria</taxon>
        <taxon>Bacillati</taxon>
        <taxon>Actinomycetota</taxon>
        <taxon>Actinomycetes</taxon>
        <taxon>Kitasatosporales</taxon>
        <taxon>Streptomycetaceae</taxon>
        <taxon>Streptomyces</taxon>
    </lineage>
</organism>
<feature type="compositionally biased region" description="Basic and acidic residues" evidence="1">
    <location>
        <begin position="74"/>
        <end position="83"/>
    </location>
</feature>
<comment type="caution">
    <text evidence="2">The sequence shown here is derived from an EMBL/GenBank/DDBJ whole genome shotgun (WGS) entry which is preliminary data.</text>
</comment>
<sequence>MQRGFVHAIAWSLATGAAVTLSWWGVHTVMAGTAYDPPQALPIPTDLPERSGAAQGAQPQASSTRRPGGDEDEKPSRSPERPESPSGTPAARNTPAPSRTPDGAGGGPAGSPSPSGSPTAANGQVKSYNTDGGRVTFDLGKTSATLVSATPATGWSMQVWKDPNWIRVEFTADAASVSVFCTWHDHEPRVEIVKS</sequence>
<feature type="region of interest" description="Disordered" evidence="1">
    <location>
        <begin position="40"/>
        <end position="129"/>
    </location>
</feature>
<feature type="compositionally biased region" description="Low complexity" evidence="1">
    <location>
        <begin position="110"/>
        <end position="121"/>
    </location>
</feature>
<feature type="compositionally biased region" description="Low complexity" evidence="1">
    <location>
        <begin position="51"/>
        <end position="63"/>
    </location>
</feature>
<evidence type="ECO:0000256" key="1">
    <source>
        <dbReference type="SAM" id="MobiDB-lite"/>
    </source>
</evidence>
<accession>A0ABW6R9M4</accession>
<reference evidence="2 3" key="1">
    <citation type="submission" date="2024-10" db="EMBL/GenBank/DDBJ databases">
        <title>The Natural Products Discovery Center: Release of the First 8490 Sequenced Strains for Exploring Actinobacteria Biosynthetic Diversity.</title>
        <authorList>
            <person name="Kalkreuter E."/>
            <person name="Kautsar S.A."/>
            <person name="Yang D."/>
            <person name="Bader C.D."/>
            <person name="Teijaro C.N."/>
            <person name="Fluegel L."/>
            <person name="Davis C.M."/>
            <person name="Simpson J.R."/>
            <person name="Lauterbach L."/>
            <person name="Steele A.D."/>
            <person name="Gui C."/>
            <person name="Meng S."/>
            <person name="Li G."/>
            <person name="Viehrig K."/>
            <person name="Ye F."/>
            <person name="Su P."/>
            <person name="Kiefer A.F."/>
            <person name="Nichols A."/>
            <person name="Cepeda A.J."/>
            <person name="Yan W."/>
            <person name="Fan B."/>
            <person name="Jiang Y."/>
            <person name="Adhikari A."/>
            <person name="Zheng C.-J."/>
            <person name="Schuster L."/>
            <person name="Cowan T.M."/>
            <person name="Smanski M.J."/>
            <person name="Chevrette M.G."/>
            <person name="De Carvalho L.P.S."/>
            <person name="Shen B."/>
        </authorList>
    </citation>
    <scope>NUCLEOTIDE SEQUENCE [LARGE SCALE GENOMIC DNA]</scope>
    <source>
        <strain evidence="2 3">NPDC003029</strain>
    </source>
</reference>
<dbReference type="Proteomes" id="UP001601976">
    <property type="component" value="Unassembled WGS sequence"/>
</dbReference>
<proteinExistence type="predicted"/>
<dbReference type="RefSeq" id="WP_355722010.1">
    <property type="nucleotide sequence ID" value="NZ_JBEXNP010000011.1"/>
</dbReference>